<dbReference type="EMBL" id="AP027142">
    <property type="protein sequence ID" value="BDV35938.1"/>
    <property type="molecule type" value="Genomic_DNA"/>
</dbReference>
<keyword evidence="2" id="KW-0732">Signal</keyword>
<dbReference type="RefSeq" id="WP_281929464.1">
    <property type="nucleotide sequence ID" value="NZ_AP027142.1"/>
</dbReference>
<gene>
    <name evidence="3" type="ORF">SS37A_34670</name>
</gene>
<sequence>MPKQFQSRLCALAIPALACLWASDAARAQQAINPTVLAPSSGNALPHGTMETAPSNTRADGQPTIVRPHPDAKWQTAIPAHRRHRHVKPFRGE</sequence>
<keyword evidence="4" id="KW-1185">Reference proteome</keyword>
<proteinExistence type="predicted"/>
<evidence type="ECO:0000313" key="4">
    <source>
        <dbReference type="Proteomes" id="UP001317629"/>
    </source>
</evidence>
<reference evidence="3 4" key="1">
    <citation type="journal article" date="2023" name="Int. J. Syst. Evol. Microbiol.">
        <title>Methylocystis iwaonis sp. nov., a type II methane-oxidizing bacterium from surface soil of a rice paddy field in Japan, and emended description of the genus Methylocystis (ex Whittenbury et al. 1970) Bowman et al. 1993.</title>
        <authorList>
            <person name="Kaise H."/>
            <person name="Sawadogo J.B."/>
            <person name="Alam M.S."/>
            <person name="Ueno C."/>
            <person name="Dianou D."/>
            <person name="Shinjo R."/>
            <person name="Asakawa S."/>
        </authorList>
    </citation>
    <scope>NUCLEOTIDE SEQUENCE [LARGE SCALE GENOMIC DNA]</scope>
    <source>
        <strain evidence="3 4">SS37A-Re</strain>
    </source>
</reference>
<name>A0ABN6VJR5_9HYPH</name>
<protein>
    <submittedName>
        <fullName evidence="3">Uncharacterized protein</fullName>
    </submittedName>
</protein>
<evidence type="ECO:0000256" key="2">
    <source>
        <dbReference type="SAM" id="SignalP"/>
    </source>
</evidence>
<evidence type="ECO:0000256" key="1">
    <source>
        <dbReference type="SAM" id="MobiDB-lite"/>
    </source>
</evidence>
<organism evidence="3 4">
    <name type="scientific">Methylocystis iwaonis</name>
    <dbReference type="NCBI Taxonomy" id="2885079"/>
    <lineage>
        <taxon>Bacteria</taxon>
        <taxon>Pseudomonadati</taxon>
        <taxon>Pseudomonadota</taxon>
        <taxon>Alphaproteobacteria</taxon>
        <taxon>Hyphomicrobiales</taxon>
        <taxon>Methylocystaceae</taxon>
        <taxon>Methylocystis</taxon>
    </lineage>
</organism>
<feature type="chain" id="PRO_5045905539" evidence="2">
    <location>
        <begin position="29"/>
        <end position="93"/>
    </location>
</feature>
<feature type="signal peptide" evidence="2">
    <location>
        <begin position="1"/>
        <end position="28"/>
    </location>
</feature>
<accession>A0ABN6VJR5</accession>
<evidence type="ECO:0000313" key="3">
    <source>
        <dbReference type="EMBL" id="BDV35938.1"/>
    </source>
</evidence>
<dbReference type="Proteomes" id="UP001317629">
    <property type="component" value="Chromosome"/>
</dbReference>
<feature type="region of interest" description="Disordered" evidence="1">
    <location>
        <begin position="37"/>
        <end position="76"/>
    </location>
</feature>